<keyword evidence="3" id="KW-0812">Transmembrane</keyword>
<keyword evidence="4" id="KW-0732">Signal</keyword>
<dbReference type="EnsemblMetazoa" id="G23635.2">
    <property type="protein sequence ID" value="G23635.2:cds"/>
    <property type="gene ID" value="G23635"/>
</dbReference>
<comment type="caution">
    <text evidence="2">Lacks conserved residue(s) required for the propagation of feature annotation.</text>
</comment>
<organism evidence="6 7">
    <name type="scientific">Magallana gigas</name>
    <name type="common">Pacific oyster</name>
    <name type="synonym">Crassostrea gigas</name>
    <dbReference type="NCBI Taxonomy" id="29159"/>
    <lineage>
        <taxon>Eukaryota</taxon>
        <taxon>Metazoa</taxon>
        <taxon>Spiralia</taxon>
        <taxon>Lophotrochozoa</taxon>
        <taxon>Mollusca</taxon>
        <taxon>Bivalvia</taxon>
        <taxon>Autobranchia</taxon>
        <taxon>Pteriomorphia</taxon>
        <taxon>Ostreida</taxon>
        <taxon>Ostreoidea</taxon>
        <taxon>Ostreidae</taxon>
        <taxon>Magallana</taxon>
    </lineage>
</organism>
<feature type="transmembrane region" description="Helical" evidence="3">
    <location>
        <begin position="182"/>
        <end position="208"/>
    </location>
</feature>
<evidence type="ECO:0000256" key="2">
    <source>
        <dbReference type="PROSITE-ProRule" id="PRU00124"/>
    </source>
</evidence>
<dbReference type="InterPro" id="IPR036055">
    <property type="entry name" value="LDL_receptor-like_sf"/>
</dbReference>
<dbReference type="Proteomes" id="UP000005408">
    <property type="component" value="Unassembled WGS sequence"/>
</dbReference>
<dbReference type="InterPro" id="IPR000859">
    <property type="entry name" value="CUB_dom"/>
</dbReference>
<dbReference type="OMA" id="TEFRCAR"/>
<keyword evidence="3" id="KW-1133">Transmembrane helix</keyword>
<dbReference type="Gene3D" id="4.10.400.10">
    <property type="entry name" value="Low-density Lipoprotein Receptor"/>
    <property type="match status" value="1"/>
</dbReference>
<dbReference type="EnsemblMetazoa" id="G23635.4">
    <property type="protein sequence ID" value="G23635.4:cds"/>
    <property type="gene ID" value="G23635"/>
</dbReference>
<dbReference type="InterPro" id="IPR002172">
    <property type="entry name" value="LDrepeatLR_classA_rpt"/>
</dbReference>
<dbReference type="Gene3D" id="2.60.120.290">
    <property type="entry name" value="Spermadhesin, CUB domain"/>
    <property type="match status" value="1"/>
</dbReference>
<keyword evidence="1 2" id="KW-1015">Disulfide bond</keyword>
<dbReference type="AlphaFoldDB" id="A0A8W8KF72"/>
<evidence type="ECO:0000256" key="1">
    <source>
        <dbReference type="ARBA" id="ARBA00023157"/>
    </source>
</evidence>
<dbReference type="SUPFAM" id="SSF49854">
    <property type="entry name" value="Spermadhesin, CUB domain"/>
    <property type="match status" value="1"/>
</dbReference>
<dbReference type="Pfam" id="PF00057">
    <property type="entry name" value="Ldl_recept_a"/>
    <property type="match status" value="1"/>
</dbReference>
<dbReference type="SMART" id="SM00192">
    <property type="entry name" value="LDLa"/>
    <property type="match status" value="1"/>
</dbReference>
<evidence type="ECO:0000259" key="5">
    <source>
        <dbReference type="PROSITE" id="PS01180"/>
    </source>
</evidence>
<feature type="chain" id="PRO_5042431281" description="CUB domain-containing protein" evidence="4">
    <location>
        <begin position="17"/>
        <end position="284"/>
    </location>
</feature>
<dbReference type="InterPro" id="IPR035914">
    <property type="entry name" value="Sperma_CUB_dom_sf"/>
</dbReference>
<dbReference type="SUPFAM" id="SSF57424">
    <property type="entry name" value="LDL receptor-like module"/>
    <property type="match status" value="1"/>
</dbReference>
<dbReference type="PROSITE" id="PS50068">
    <property type="entry name" value="LDLRA_2"/>
    <property type="match status" value="1"/>
</dbReference>
<feature type="signal peptide" evidence="4">
    <location>
        <begin position="1"/>
        <end position="16"/>
    </location>
</feature>
<name>A0A8W8KF72_MAGGI</name>
<reference evidence="6" key="1">
    <citation type="submission" date="2022-08" db="UniProtKB">
        <authorList>
            <consortium name="EnsemblMetazoa"/>
        </authorList>
    </citation>
    <scope>IDENTIFICATION</scope>
    <source>
        <strain evidence="6">05x7-T-G4-1.051#20</strain>
    </source>
</reference>
<feature type="disulfide bond" evidence="2">
    <location>
        <begin position="155"/>
        <end position="173"/>
    </location>
</feature>
<dbReference type="Pfam" id="PF00431">
    <property type="entry name" value="CUB"/>
    <property type="match status" value="1"/>
</dbReference>
<protein>
    <recommendedName>
        <fullName evidence="5">CUB domain-containing protein</fullName>
    </recommendedName>
</protein>
<dbReference type="EnsemblMetazoa" id="G23635.3">
    <property type="protein sequence ID" value="G23635.3:cds"/>
    <property type="gene ID" value="G23635"/>
</dbReference>
<sequence length="284" mass="31624">MFRVIVFLALWTCTIGHTPKEYLEDYCGKTLYHQGPWLRLKLTRRDYPSNFKCNTSVVFSDTNSGQPARLMVVVHKLETKCPGDRLTLVDGNTSVLLKEAKPYLCGKHEPKDAMFTVSSSLIVNFQSDASENDDGFELYITRFHLGICDPTEFRCARGPCIGKSLQCDDHDQCGDESDECGWGFGLVAALLGATCLGSLLTILVFCCCCSKFRSRCSKSNSRGRIIPVFRRSETNRTPALDEPKKAPLEVPLSVSHLEQTHPAFYSLSPPAYTAIPLPTKTPIQ</sequence>
<evidence type="ECO:0000313" key="6">
    <source>
        <dbReference type="EnsemblMetazoa" id="G23635.2:cds"/>
    </source>
</evidence>
<dbReference type="OrthoDB" id="19606at2759"/>
<accession>A0A8W8KF72</accession>
<feature type="disulfide bond" evidence="2">
    <location>
        <begin position="148"/>
        <end position="160"/>
    </location>
</feature>
<dbReference type="InterPro" id="IPR042333">
    <property type="entry name" value="LRAD2/Mig-13-like"/>
</dbReference>
<keyword evidence="3" id="KW-0472">Membrane</keyword>
<keyword evidence="7" id="KW-1185">Reference proteome</keyword>
<dbReference type="PROSITE" id="PS01180">
    <property type="entry name" value="CUB"/>
    <property type="match status" value="1"/>
</dbReference>
<feature type="domain" description="CUB" evidence="5">
    <location>
        <begin position="27"/>
        <end position="143"/>
    </location>
</feature>
<proteinExistence type="predicted"/>
<dbReference type="EnsemblMetazoa" id="G23635.1">
    <property type="protein sequence ID" value="G23635.1:cds"/>
    <property type="gene ID" value="G23635"/>
</dbReference>
<dbReference type="CDD" id="cd00112">
    <property type="entry name" value="LDLa"/>
    <property type="match status" value="1"/>
</dbReference>
<evidence type="ECO:0000256" key="4">
    <source>
        <dbReference type="SAM" id="SignalP"/>
    </source>
</evidence>
<evidence type="ECO:0000313" key="7">
    <source>
        <dbReference type="Proteomes" id="UP000005408"/>
    </source>
</evidence>
<evidence type="ECO:0000256" key="3">
    <source>
        <dbReference type="SAM" id="Phobius"/>
    </source>
</evidence>
<dbReference type="PANTHER" id="PTHR24652">
    <property type="entry name" value="LOW-DENSITY LIPOPROTEIN RECEPTOR CLASS A DOMAIN-CONTAINING PROTEIN 2"/>
    <property type="match status" value="1"/>
</dbReference>